<proteinExistence type="predicted"/>
<name>A0A9N9L5X8_9HELO</name>
<dbReference type="OrthoDB" id="3519428at2759"/>
<dbReference type="Proteomes" id="UP000696280">
    <property type="component" value="Unassembled WGS sequence"/>
</dbReference>
<reference evidence="1" key="1">
    <citation type="submission" date="2021-07" db="EMBL/GenBank/DDBJ databases">
        <authorList>
            <person name="Durling M."/>
        </authorList>
    </citation>
    <scope>NUCLEOTIDE SEQUENCE</scope>
</reference>
<dbReference type="AlphaFoldDB" id="A0A9N9L5X8"/>
<evidence type="ECO:0000313" key="1">
    <source>
        <dbReference type="EMBL" id="CAG8958335.1"/>
    </source>
</evidence>
<evidence type="ECO:0000313" key="2">
    <source>
        <dbReference type="Proteomes" id="UP000696280"/>
    </source>
</evidence>
<organism evidence="1 2">
    <name type="scientific">Hymenoscyphus fraxineus</name>
    <dbReference type="NCBI Taxonomy" id="746836"/>
    <lineage>
        <taxon>Eukaryota</taxon>
        <taxon>Fungi</taxon>
        <taxon>Dikarya</taxon>
        <taxon>Ascomycota</taxon>
        <taxon>Pezizomycotina</taxon>
        <taxon>Leotiomycetes</taxon>
        <taxon>Helotiales</taxon>
        <taxon>Helotiaceae</taxon>
        <taxon>Hymenoscyphus</taxon>
    </lineage>
</organism>
<keyword evidence="2" id="KW-1185">Reference proteome</keyword>
<gene>
    <name evidence="1" type="ORF">HYFRA_00000692</name>
</gene>
<comment type="caution">
    <text evidence="1">The sequence shown here is derived from an EMBL/GenBank/DDBJ whole genome shotgun (WGS) entry which is preliminary data.</text>
</comment>
<accession>A0A9N9L5X8</accession>
<protein>
    <submittedName>
        <fullName evidence="1">Uncharacterized protein</fullName>
    </submittedName>
</protein>
<sequence>MGFLDRDKDYQSQAQATIQAEIQSSSLPNPMANGQHNLKVRYTVSLPHLTNPQESRLTCHETAEETTYVSTHISSRIHSLFSQLKLTAANSSTLGAHGNEGLALSIEVATQTFDSYLDCDHRSYGGVCGLYDVRPLSLLVPLQCIAALPKLTTLVLPWGWELPMTYPSPSTPVREHYTRPWEGPLRDTRHEFGNAICEQEKLLSGRRIPASLKNAMLHFWKKQQIPLEDQSVARPDLIHPAERDPFSVGLCRLAMQLERLDLCAMVTEELFPATREAENQQWSSMQRLRIEFHPLRSDGMWYFVGPRGEDPLHSEISEDDREGGFHISETKDYPRERDIPADQEIDEEFDEYPNGDSELDELTDMFRTEPHRERIEPLLERFAAAVACMPRLKDAEMFAYVWWAPSESRGEEYACDAPYEQDSVHKWGVRYLAGRDSDGEATTPVVQWEIGDWRPSTGVMELFEKLGSQEFLAFEFTEGRPWPTTDDAMRARLF</sequence>
<dbReference type="EMBL" id="CAJVRL010000081">
    <property type="protein sequence ID" value="CAG8958335.1"/>
    <property type="molecule type" value="Genomic_DNA"/>
</dbReference>